<evidence type="ECO:0000313" key="2">
    <source>
        <dbReference type="EMBL" id="CAB40329.1"/>
    </source>
</evidence>
<dbReference type="EMBL" id="AL645882">
    <property type="protein sequence ID" value="CAB40329.1"/>
    <property type="molecule type" value="Genomic_DNA"/>
</dbReference>
<evidence type="ECO:0000313" key="3">
    <source>
        <dbReference type="Proteomes" id="UP000001973"/>
    </source>
</evidence>
<reference evidence="2 3" key="2">
    <citation type="journal article" date="2002" name="Nature">
        <title>Complete genome sequence of the model actinomycete Streptomyces coelicolor A3(2).</title>
        <authorList>
            <person name="Bentley S.D."/>
            <person name="Chater K.F."/>
            <person name="Cerdeno-Tarraga A.M."/>
            <person name="Challis G.L."/>
            <person name="Thomson N.R."/>
            <person name="James K.D."/>
            <person name="Harris D.E."/>
            <person name="Quail M.A."/>
            <person name="Kieser H."/>
            <person name="Harper D."/>
            <person name="Bateman A."/>
            <person name="Brown S."/>
            <person name="Chandra G."/>
            <person name="Chen C.W."/>
            <person name="Collins M."/>
            <person name="Cronin A."/>
            <person name="Fraser A."/>
            <person name="Goble A."/>
            <person name="Hidalgo J."/>
            <person name="Hornsby T."/>
            <person name="Howarth S."/>
            <person name="Huang C.H."/>
            <person name="Kieser T."/>
            <person name="Larke L."/>
            <person name="Murphy L."/>
            <person name="Oliver K."/>
            <person name="O'Neil S."/>
            <person name="Rabbinowitsch E."/>
            <person name="Rajandream M.A."/>
            <person name="Rutherford K."/>
            <person name="Rutter S."/>
            <person name="Seeger K."/>
            <person name="Saunders D."/>
            <person name="Sharp S."/>
            <person name="Squares R."/>
            <person name="Squares S."/>
            <person name="Taylor K."/>
            <person name="Warren T."/>
            <person name="Wietzorrek A."/>
            <person name="Woodward J."/>
            <person name="Barrell B.G."/>
            <person name="Parkhill J."/>
            <person name="Hopwood D.A."/>
        </authorList>
    </citation>
    <scope>NUCLEOTIDE SEQUENCE [LARGE SCALE GENOMIC DNA]</scope>
    <source>
        <strain evidence="3">ATCC BAA-471 / A3(2) / M145</strain>
    </source>
</reference>
<dbReference type="HOGENOM" id="CLU_2304350_0_0_11"/>
<proteinExistence type="predicted"/>
<dbReference type="PaxDb" id="100226-SCO3271"/>
<evidence type="ECO:0000256" key="1">
    <source>
        <dbReference type="SAM" id="MobiDB-lite"/>
    </source>
</evidence>
<dbReference type="KEGG" id="sco:SCO3271"/>
<sequence length="100" mass="11352">MTQPAEPSSLGGHRGTRGSLRDPDQPLARPKVRRMADDAQLCPECSQPLKSGGLVLSKRDDDGLRVCRSVWRCADRHTWWQWADRPEEVLESCPVPELFR</sequence>
<protein>
    <submittedName>
        <fullName evidence="2">Dehydrogenase</fullName>
    </submittedName>
</protein>
<gene>
    <name evidence="2" type="ordered locus">SCO3271</name>
    <name evidence="2" type="ORF">SCE39.21</name>
</gene>
<dbReference type="InParanoid" id="Q9X8E4"/>
<organism evidence="2 3">
    <name type="scientific">Streptomyces coelicolor (strain ATCC BAA-471 / A3(2) / M145)</name>
    <dbReference type="NCBI Taxonomy" id="100226"/>
    <lineage>
        <taxon>Bacteria</taxon>
        <taxon>Bacillati</taxon>
        <taxon>Actinomycetota</taxon>
        <taxon>Actinomycetes</taxon>
        <taxon>Kitasatosporales</taxon>
        <taxon>Streptomycetaceae</taxon>
        <taxon>Streptomyces</taxon>
        <taxon>Streptomyces albidoflavus group</taxon>
    </lineage>
</organism>
<reference evidence="2 3" key="1">
    <citation type="journal article" date="1996" name="Mol. Microbiol.">
        <title>A set of ordered cosmids and a detailed genetic and physical map for the 8 Mb Streptomyces coelicolor A3(2) chromosome.</title>
        <authorList>
            <person name="Redenbach M."/>
            <person name="Kieser H.M."/>
            <person name="Denapaite D."/>
            <person name="Eichner A."/>
            <person name="Cullum J."/>
            <person name="Kinashi H."/>
            <person name="Hopwood D.A."/>
        </authorList>
    </citation>
    <scope>NUCLEOTIDE SEQUENCE [LARGE SCALE GENOMIC DNA]</scope>
    <source>
        <strain evidence="3">ATCC BAA-471 / A3(2) / M145</strain>
    </source>
</reference>
<dbReference type="eggNOG" id="ENOG5032ET8">
    <property type="taxonomic scope" value="Bacteria"/>
</dbReference>
<dbReference type="OrthoDB" id="4244222at2"/>
<dbReference type="AlphaFoldDB" id="Q9X8E4"/>
<feature type="region of interest" description="Disordered" evidence="1">
    <location>
        <begin position="1"/>
        <end position="33"/>
    </location>
</feature>
<keyword evidence="3" id="KW-1185">Reference proteome</keyword>
<accession>Q9X8E4</accession>
<dbReference type="Proteomes" id="UP000001973">
    <property type="component" value="Chromosome"/>
</dbReference>
<name>Q9X8E4_STRCO</name>
<dbReference type="PIR" id="T36231">
    <property type="entry name" value="T36231"/>
</dbReference>
<dbReference type="EMBL" id="AL939115">
    <property type="protein sequence ID" value="CAB40329.1"/>
    <property type="molecule type" value="Genomic_DNA"/>
</dbReference>